<organism evidence="2 3">
    <name type="scientific">Cirrhinus mrigala</name>
    <name type="common">Mrigala</name>
    <dbReference type="NCBI Taxonomy" id="683832"/>
    <lineage>
        <taxon>Eukaryota</taxon>
        <taxon>Metazoa</taxon>
        <taxon>Chordata</taxon>
        <taxon>Craniata</taxon>
        <taxon>Vertebrata</taxon>
        <taxon>Euteleostomi</taxon>
        <taxon>Actinopterygii</taxon>
        <taxon>Neopterygii</taxon>
        <taxon>Teleostei</taxon>
        <taxon>Ostariophysi</taxon>
        <taxon>Cypriniformes</taxon>
        <taxon>Cyprinidae</taxon>
        <taxon>Labeoninae</taxon>
        <taxon>Labeonini</taxon>
        <taxon>Cirrhinus</taxon>
    </lineage>
</organism>
<sequence length="57" mass="6365">GALKYQSNVETHPPGCMHNNLTSWTNHRAAEEKGAEFSSAPPTVCQEEARFQPHFPQ</sequence>
<evidence type="ECO:0000313" key="2">
    <source>
        <dbReference type="EMBL" id="KAL0175132.1"/>
    </source>
</evidence>
<proteinExistence type="predicted"/>
<dbReference type="Proteomes" id="UP001529510">
    <property type="component" value="Unassembled WGS sequence"/>
</dbReference>
<gene>
    <name evidence="2" type="ORF">M9458_031100</name>
</gene>
<accession>A0ABD0PMK3</accession>
<reference evidence="2 3" key="1">
    <citation type="submission" date="2024-05" db="EMBL/GenBank/DDBJ databases">
        <title>Genome sequencing and assembly of Indian major carp, Cirrhinus mrigala (Hamilton, 1822).</title>
        <authorList>
            <person name="Mohindra V."/>
            <person name="Chowdhury L.M."/>
            <person name="Lal K."/>
            <person name="Jena J.K."/>
        </authorList>
    </citation>
    <scope>NUCLEOTIDE SEQUENCE [LARGE SCALE GENOMIC DNA]</scope>
    <source>
        <strain evidence="2">CM1030</strain>
        <tissue evidence="2">Blood</tissue>
    </source>
</reference>
<evidence type="ECO:0000256" key="1">
    <source>
        <dbReference type="SAM" id="MobiDB-lite"/>
    </source>
</evidence>
<comment type="caution">
    <text evidence="2">The sequence shown here is derived from an EMBL/GenBank/DDBJ whole genome shotgun (WGS) entry which is preliminary data.</text>
</comment>
<evidence type="ECO:0000313" key="3">
    <source>
        <dbReference type="Proteomes" id="UP001529510"/>
    </source>
</evidence>
<dbReference type="EMBL" id="JAMKFB020000015">
    <property type="protein sequence ID" value="KAL0175132.1"/>
    <property type="molecule type" value="Genomic_DNA"/>
</dbReference>
<name>A0ABD0PMK3_CIRMR</name>
<feature type="non-terminal residue" evidence="2">
    <location>
        <position position="57"/>
    </location>
</feature>
<feature type="compositionally biased region" description="Polar residues" evidence="1">
    <location>
        <begin position="1"/>
        <end position="10"/>
    </location>
</feature>
<protein>
    <submittedName>
        <fullName evidence="2">Uncharacterized protein</fullName>
    </submittedName>
</protein>
<dbReference type="AlphaFoldDB" id="A0ABD0PMK3"/>
<keyword evidence="3" id="KW-1185">Reference proteome</keyword>
<feature type="non-terminal residue" evidence="2">
    <location>
        <position position="1"/>
    </location>
</feature>
<feature type="region of interest" description="Disordered" evidence="1">
    <location>
        <begin position="1"/>
        <end position="22"/>
    </location>
</feature>